<feature type="chain" id="PRO_5022123414" evidence="1">
    <location>
        <begin position="28"/>
        <end position="244"/>
    </location>
</feature>
<keyword evidence="1" id="KW-0732">Signal</keyword>
<evidence type="ECO:0000313" key="2">
    <source>
        <dbReference type="EMBL" id="TWB50983.1"/>
    </source>
</evidence>
<dbReference type="EMBL" id="VITT01000022">
    <property type="protein sequence ID" value="TWB50983.1"/>
    <property type="molecule type" value="Genomic_DNA"/>
</dbReference>
<sequence length="244" mass="25664">MRSLIAASLIATASLAALPLAAAPATAQVMAAQPVQDQVTLTLTLTAEDWVKTDTARVSLTVDAGGGNAGSARADVLKAAQAVSDKGEWRVVSFDRQQDAAGLDHWRAALEARLPEAQLGGLADRARQASRAGLQIRVEGVDFTPTLAEQEAVRTRLRETLYRRVTEEMKGLNAAFPGRDFRVGRVDFNAPVMSGGMRRAPVMAMAKMADAAPAEDGGLDVAQKATQTAHVTFSAYAPAAPAGR</sequence>
<name>A0A560HWI1_9PROT</name>
<reference evidence="2 3" key="1">
    <citation type="submission" date="2019-06" db="EMBL/GenBank/DDBJ databases">
        <title>Genomic Encyclopedia of Type Strains, Phase IV (KMG-V): Genome sequencing to study the core and pangenomes of soil and plant-associated prokaryotes.</title>
        <authorList>
            <person name="Whitman W."/>
        </authorList>
    </citation>
    <scope>NUCLEOTIDE SEQUENCE [LARGE SCALE GENOMIC DNA]</scope>
    <source>
        <strain evidence="2 3">BR 11140</strain>
    </source>
</reference>
<feature type="signal peptide" evidence="1">
    <location>
        <begin position="1"/>
        <end position="27"/>
    </location>
</feature>
<dbReference type="AlphaFoldDB" id="A0A560HWI1"/>
<evidence type="ECO:0000313" key="3">
    <source>
        <dbReference type="Proteomes" id="UP000318050"/>
    </source>
</evidence>
<gene>
    <name evidence="2" type="ORF">FBZ92_12277</name>
</gene>
<accession>A0A560HWI1</accession>
<evidence type="ECO:0000256" key="1">
    <source>
        <dbReference type="SAM" id="SignalP"/>
    </source>
</evidence>
<dbReference type="Proteomes" id="UP000318050">
    <property type="component" value="Unassembled WGS sequence"/>
</dbReference>
<organism evidence="2 3">
    <name type="scientific">Nitrospirillum amazonense</name>
    <dbReference type="NCBI Taxonomy" id="28077"/>
    <lineage>
        <taxon>Bacteria</taxon>
        <taxon>Pseudomonadati</taxon>
        <taxon>Pseudomonadota</taxon>
        <taxon>Alphaproteobacteria</taxon>
        <taxon>Rhodospirillales</taxon>
        <taxon>Azospirillaceae</taxon>
        <taxon>Nitrospirillum</taxon>
    </lineage>
</organism>
<dbReference type="OrthoDB" id="7355920at2"/>
<protein>
    <submittedName>
        <fullName evidence="2">Secreted protein</fullName>
    </submittedName>
</protein>
<comment type="caution">
    <text evidence="2">The sequence shown here is derived from an EMBL/GenBank/DDBJ whole genome shotgun (WGS) entry which is preliminary data.</text>
</comment>
<proteinExistence type="predicted"/>